<dbReference type="WBParaSite" id="MCU_012480-RA">
    <property type="protein sequence ID" value="MCU_012480-RA"/>
    <property type="gene ID" value="MCU_012480"/>
</dbReference>
<name>A0A5K3FXQ2_MESCO</name>
<evidence type="ECO:0000313" key="3">
    <source>
        <dbReference type="WBParaSite" id="MCU_012480-RA"/>
    </source>
</evidence>
<accession>A0A5K3FXQ2</accession>
<reference evidence="3" key="1">
    <citation type="submission" date="2019-11" db="UniProtKB">
        <authorList>
            <consortium name="WormBaseParasite"/>
        </authorList>
    </citation>
    <scope>IDENTIFICATION</scope>
</reference>
<keyword evidence="1" id="KW-1133">Transmembrane helix</keyword>
<sequence>MRIPPDRVSRTPRPQAVLLWLFLLVLCTYLVGRPLTRLAPTLQRRGTDQREMRTTRTRIYKDPAFPLMPEYIVTSFSLYCIYSHTLLCIYFPHCRLNSSALVVVCALTSLPTLFIGNHINQAPLRAHPRTPWLRYLVNSCLWH</sequence>
<feature type="transmembrane region" description="Helical" evidence="1">
    <location>
        <begin position="71"/>
        <end position="91"/>
    </location>
</feature>
<protein>
    <submittedName>
        <fullName evidence="3">Polyprenol reductase</fullName>
    </submittedName>
</protein>
<organism evidence="3">
    <name type="scientific">Mesocestoides corti</name>
    <name type="common">Flatworm</name>
    <dbReference type="NCBI Taxonomy" id="53468"/>
    <lineage>
        <taxon>Eukaryota</taxon>
        <taxon>Metazoa</taxon>
        <taxon>Spiralia</taxon>
        <taxon>Lophotrochozoa</taxon>
        <taxon>Platyhelminthes</taxon>
        <taxon>Cestoda</taxon>
        <taxon>Eucestoda</taxon>
        <taxon>Cyclophyllidea</taxon>
        <taxon>Mesocestoididae</taxon>
        <taxon>Mesocestoides</taxon>
    </lineage>
</organism>
<feature type="chain" id="PRO_5024371126" evidence="2">
    <location>
        <begin position="33"/>
        <end position="143"/>
    </location>
</feature>
<evidence type="ECO:0000256" key="1">
    <source>
        <dbReference type="SAM" id="Phobius"/>
    </source>
</evidence>
<dbReference type="AlphaFoldDB" id="A0A5K3FXQ2"/>
<keyword evidence="2" id="KW-0732">Signal</keyword>
<keyword evidence="1" id="KW-0472">Membrane</keyword>
<feature type="transmembrane region" description="Helical" evidence="1">
    <location>
        <begin position="98"/>
        <end position="119"/>
    </location>
</feature>
<keyword evidence="1" id="KW-0812">Transmembrane</keyword>
<evidence type="ECO:0000256" key="2">
    <source>
        <dbReference type="SAM" id="SignalP"/>
    </source>
</evidence>
<feature type="signal peptide" evidence="2">
    <location>
        <begin position="1"/>
        <end position="32"/>
    </location>
</feature>
<proteinExistence type="predicted"/>